<dbReference type="EMBL" id="OJIN01000080">
    <property type="protein sequence ID" value="SPD73147.1"/>
    <property type="molecule type" value="Genomic_DNA"/>
</dbReference>
<proteinExistence type="predicted"/>
<sequence length="138" mass="16218">MTGMSDAANRVNVTLRTTDIERKLKPLFWDYSVDPSEAYDVLMGRRHRIGHFDRERLLIRMFERLSWYDLLEILGPEGVRDALTPDIINKLRLPCLRERYEFISKILHAEPVSFTGWNPENRARIGAAFLSHRRYGAQ</sequence>
<dbReference type="AlphaFoldDB" id="A0A445MUG7"/>
<evidence type="ECO:0000313" key="1">
    <source>
        <dbReference type="EMBL" id="SPD73147.1"/>
    </source>
</evidence>
<organism evidence="1">
    <name type="scientific">uncultured Desulfobacterium sp</name>
    <dbReference type="NCBI Taxonomy" id="201089"/>
    <lineage>
        <taxon>Bacteria</taxon>
        <taxon>Pseudomonadati</taxon>
        <taxon>Thermodesulfobacteriota</taxon>
        <taxon>Desulfobacteria</taxon>
        <taxon>Desulfobacterales</taxon>
        <taxon>Desulfobacteriaceae</taxon>
        <taxon>Desulfobacterium</taxon>
        <taxon>environmental samples</taxon>
    </lineage>
</organism>
<accession>A0A445MUG7</accession>
<name>A0A445MUG7_9BACT</name>
<protein>
    <submittedName>
        <fullName evidence="1">Uncharacterized protein</fullName>
    </submittedName>
</protein>
<reference evidence="1" key="1">
    <citation type="submission" date="2018-01" db="EMBL/GenBank/DDBJ databases">
        <authorList>
            <person name="Regsiter A."/>
            <person name="William W."/>
        </authorList>
    </citation>
    <scope>NUCLEOTIDE SEQUENCE</scope>
    <source>
        <strain evidence="1">TRIP AH-1</strain>
    </source>
</reference>
<gene>
    <name evidence="1" type="ORF">PITCH_A1700023</name>
</gene>